<dbReference type="PANTHER" id="PTHR30250:SF26">
    <property type="entry name" value="PSMA PROTEIN"/>
    <property type="match status" value="1"/>
</dbReference>
<evidence type="ECO:0000313" key="8">
    <source>
        <dbReference type="Proteomes" id="UP001501411"/>
    </source>
</evidence>
<feature type="transmembrane region" description="Helical" evidence="6">
    <location>
        <begin position="83"/>
        <end position="106"/>
    </location>
</feature>
<keyword evidence="5 6" id="KW-0472">Membrane</keyword>
<evidence type="ECO:0000256" key="2">
    <source>
        <dbReference type="ARBA" id="ARBA00022475"/>
    </source>
</evidence>
<feature type="transmembrane region" description="Helical" evidence="6">
    <location>
        <begin position="12"/>
        <end position="33"/>
    </location>
</feature>
<feature type="transmembrane region" description="Helical" evidence="6">
    <location>
        <begin position="468"/>
        <end position="488"/>
    </location>
</feature>
<evidence type="ECO:0000256" key="6">
    <source>
        <dbReference type="SAM" id="Phobius"/>
    </source>
</evidence>
<feature type="transmembrane region" description="Helical" evidence="6">
    <location>
        <begin position="185"/>
        <end position="205"/>
    </location>
</feature>
<keyword evidence="8" id="KW-1185">Reference proteome</keyword>
<comment type="subcellular location">
    <subcellularLocation>
        <location evidence="1">Cell membrane</location>
        <topology evidence="1">Multi-pass membrane protein</topology>
    </subcellularLocation>
</comment>
<accession>A0ABP9AS74</accession>
<feature type="transmembrane region" description="Helical" evidence="6">
    <location>
        <begin position="273"/>
        <end position="293"/>
    </location>
</feature>
<keyword evidence="2" id="KW-1003">Cell membrane</keyword>
<evidence type="ECO:0000256" key="4">
    <source>
        <dbReference type="ARBA" id="ARBA00022989"/>
    </source>
</evidence>
<gene>
    <name evidence="7" type="ORF">GCM10023231_11780</name>
</gene>
<protein>
    <submittedName>
        <fullName evidence="7">MATE family efflux transporter</fullName>
    </submittedName>
</protein>
<dbReference type="InterPro" id="IPR002797">
    <property type="entry name" value="Polysacc_synth"/>
</dbReference>
<feature type="transmembrane region" description="Helical" evidence="6">
    <location>
        <begin position="341"/>
        <end position="363"/>
    </location>
</feature>
<evidence type="ECO:0000313" key="7">
    <source>
        <dbReference type="EMBL" id="GAA4785519.1"/>
    </source>
</evidence>
<proteinExistence type="predicted"/>
<feature type="transmembrane region" description="Helical" evidence="6">
    <location>
        <begin position="402"/>
        <end position="423"/>
    </location>
</feature>
<sequence>MNKKKALIKNLLSNITLFFLNGVIGFWLPPFLIKQLGVGTYGLIPLATTMIGYASLVTVGINGSLSRFLAIDLEKDDSEDANYTFNSAFTALSVILIILTPFLIYFSLNVSSFISLPDGAESDASIQFLCVSIAFIMTSFTAVFNTSAYVANRLDLVNRVSVINTFTRVLLVVCIYVFIAVSLKGYGFAVLVGSVIGSIYSYYLFRKYTPTIKINPSKFRWENLKSLLSMGGWLIVIQLGGILFLQIDLIVINKILGNVEAGKYSIVLQWSNMIRQFSLSLSGALGPLILTLYAKKEFDQMIKLSQLSNKVLTLFIACAVSVLIVISGYLLGIWIKPEFSAMKWLFIVVMVHLPINLGVQPLFSVNRAFNKVRVPGVMTCLMGLLNLILAICLVKYTNLKLYGVAISSAIVLTLKNFVFMPLYAARNMNVHWFTFFKSSLSSIVLVGIALVLFYVYPKVFTIESWTKLIFHSCALFAFFSVISFILLSKTERSMILSMVFKKK</sequence>
<feature type="transmembrane region" description="Helical" evidence="6">
    <location>
        <begin position="375"/>
        <end position="396"/>
    </location>
</feature>
<dbReference type="InterPro" id="IPR050833">
    <property type="entry name" value="Poly_Biosynth_Transport"/>
</dbReference>
<evidence type="ECO:0000256" key="1">
    <source>
        <dbReference type="ARBA" id="ARBA00004651"/>
    </source>
</evidence>
<feature type="transmembrane region" description="Helical" evidence="6">
    <location>
        <begin position="435"/>
        <end position="456"/>
    </location>
</feature>
<evidence type="ECO:0000256" key="3">
    <source>
        <dbReference type="ARBA" id="ARBA00022692"/>
    </source>
</evidence>
<feature type="transmembrane region" description="Helical" evidence="6">
    <location>
        <begin position="226"/>
        <end position="253"/>
    </location>
</feature>
<feature type="transmembrane region" description="Helical" evidence="6">
    <location>
        <begin position="314"/>
        <end position="335"/>
    </location>
</feature>
<feature type="transmembrane region" description="Helical" evidence="6">
    <location>
        <begin position="39"/>
        <end position="62"/>
    </location>
</feature>
<feature type="transmembrane region" description="Helical" evidence="6">
    <location>
        <begin position="126"/>
        <end position="144"/>
    </location>
</feature>
<organism evidence="7 8">
    <name type="scientific">Olivibacter ginsenosidimutans</name>
    <dbReference type="NCBI Taxonomy" id="1176537"/>
    <lineage>
        <taxon>Bacteria</taxon>
        <taxon>Pseudomonadati</taxon>
        <taxon>Bacteroidota</taxon>
        <taxon>Sphingobacteriia</taxon>
        <taxon>Sphingobacteriales</taxon>
        <taxon>Sphingobacteriaceae</taxon>
        <taxon>Olivibacter</taxon>
    </lineage>
</organism>
<reference evidence="8" key="1">
    <citation type="journal article" date="2019" name="Int. J. Syst. Evol. Microbiol.">
        <title>The Global Catalogue of Microorganisms (GCM) 10K type strain sequencing project: providing services to taxonomists for standard genome sequencing and annotation.</title>
        <authorList>
            <consortium name="The Broad Institute Genomics Platform"/>
            <consortium name="The Broad Institute Genome Sequencing Center for Infectious Disease"/>
            <person name="Wu L."/>
            <person name="Ma J."/>
        </authorList>
    </citation>
    <scope>NUCLEOTIDE SEQUENCE [LARGE SCALE GENOMIC DNA]</scope>
    <source>
        <strain evidence="8">JCM 18200</strain>
    </source>
</reference>
<keyword evidence="4 6" id="KW-1133">Transmembrane helix</keyword>
<comment type="caution">
    <text evidence="7">The sequence shown here is derived from an EMBL/GenBank/DDBJ whole genome shotgun (WGS) entry which is preliminary data.</text>
</comment>
<dbReference type="Proteomes" id="UP001501411">
    <property type="component" value="Unassembled WGS sequence"/>
</dbReference>
<dbReference type="EMBL" id="BAABIQ010000005">
    <property type="protein sequence ID" value="GAA4785519.1"/>
    <property type="molecule type" value="Genomic_DNA"/>
</dbReference>
<dbReference type="PANTHER" id="PTHR30250">
    <property type="entry name" value="PST FAMILY PREDICTED COLANIC ACID TRANSPORTER"/>
    <property type="match status" value="1"/>
</dbReference>
<evidence type="ECO:0000256" key="5">
    <source>
        <dbReference type="ARBA" id="ARBA00023136"/>
    </source>
</evidence>
<dbReference type="RefSeq" id="WP_345230795.1">
    <property type="nucleotide sequence ID" value="NZ_BAABIQ010000005.1"/>
</dbReference>
<feature type="transmembrane region" description="Helical" evidence="6">
    <location>
        <begin position="156"/>
        <end position="179"/>
    </location>
</feature>
<dbReference type="Pfam" id="PF01943">
    <property type="entry name" value="Polysacc_synt"/>
    <property type="match status" value="1"/>
</dbReference>
<name>A0ABP9AS74_9SPHI</name>
<keyword evidence="3 6" id="KW-0812">Transmembrane</keyword>